<dbReference type="Gene3D" id="2.60.120.10">
    <property type="entry name" value="Jelly Rolls"/>
    <property type="match status" value="1"/>
</dbReference>
<dbReference type="CDD" id="cd00038">
    <property type="entry name" value="CAP_ED"/>
    <property type="match status" value="1"/>
</dbReference>
<name>A0A350HA46_UNCW3</name>
<dbReference type="Pfam" id="PF00027">
    <property type="entry name" value="cNMP_binding"/>
    <property type="match status" value="1"/>
</dbReference>
<evidence type="ECO:0000313" key="3">
    <source>
        <dbReference type="Proteomes" id="UP000264062"/>
    </source>
</evidence>
<dbReference type="EMBL" id="DMZY01000131">
    <property type="protein sequence ID" value="HAV92412.1"/>
    <property type="molecule type" value="Genomic_DNA"/>
</dbReference>
<dbReference type="GO" id="GO:0005829">
    <property type="term" value="C:cytosol"/>
    <property type="evidence" value="ECO:0007669"/>
    <property type="project" value="TreeGrafter"/>
</dbReference>
<dbReference type="AlphaFoldDB" id="A0A350HA46"/>
<evidence type="ECO:0000313" key="2">
    <source>
        <dbReference type="EMBL" id="HAV92412.1"/>
    </source>
</evidence>
<accession>A0A350HA46</accession>
<dbReference type="SUPFAM" id="SSF51206">
    <property type="entry name" value="cAMP-binding domain-like"/>
    <property type="match status" value="1"/>
</dbReference>
<dbReference type="PROSITE" id="PS00889">
    <property type="entry name" value="CNMP_BINDING_2"/>
    <property type="match status" value="1"/>
</dbReference>
<reference evidence="2 3" key="1">
    <citation type="journal article" date="2018" name="Nat. Biotechnol.">
        <title>A standardized bacterial taxonomy based on genome phylogeny substantially revises the tree of life.</title>
        <authorList>
            <person name="Parks D.H."/>
            <person name="Chuvochina M."/>
            <person name="Waite D.W."/>
            <person name="Rinke C."/>
            <person name="Skarshewski A."/>
            <person name="Chaumeil P.A."/>
            <person name="Hugenholtz P."/>
        </authorList>
    </citation>
    <scope>NUCLEOTIDE SEQUENCE [LARGE SCALE GENOMIC DNA]</scope>
    <source>
        <strain evidence="2">UBA9956</strain>
    </source>
</reference>
<protein>
    <recommendedName>
        <fullName evidence="1">Cyclic nucleotide-binding domain-containing protein</fullName>
    </recommendedName>
</protein>
<dbReference type="SMART" id="SM00100">
    <property type="entry name" value="cNMP"/>
    <property type="match status" value="1"/>
</dbReference>
<dbReference type="InterPro" id="IPR018490">
    <property type="entry name" value="cNMP-bd_dom_sf"/>
</dbReference>
<dbReference type="Proteomes" id="UP000264062">
    <property type="component" value="Unassembled WGS sequence"/>
</dbReference>
<sequence length="116" mass="13130">MLNTFEKNLKKGDVLFRQGDPPDEVYMVKSGKIEIFVNEGDDKKRFAIVTEGEFIGEMSIIDGRPRSASAGAFEDATVIILDRKSLLKQIEEDPMLGALITTLVRRLRDMDRKIAR</sequence>
<dbReference type="InterPro" id="IPR050397">
    <property type="entry name" value="Env_Response_Regulators"/>
</dbReference>
<dbReference type="PROSITE" id="PS50042">
    <property type="entry name" value="CNMP_BINDING_3"/>
    <property type="match status" value="1"/>
</dbReference>
<dbReference type="InterPro" id="IPR014710">
    <property type="entry name" value="RmlC-like_jellyroll"/>
</dbReference>
<evidence type="ECO:0000259" key="1">
    <source>
        <dbReference type="PROSITE" id="PS50042"/>
    </source>
</evidence>
<dbReference type="PRINTS" id="PR00103">
    <property type="entry name" value="CAMPKINASE"/>
</dbReference>
<dbReference type="InterPro" id="IPR018488">
    <property type="entry name" value="cNMP-bd_CS"/>
</dbReference>
<comment type="caution">
    <text evidence="2">The sequence shown here is derived from an EMBL/GenBank/DDBJ whole genome shotgun (WGS) entry which is preliminary data.</text>
</comment>
<dbReference type="PANTHER" id="PTHR24567">
    <property type="entry name" value="CRP FAMILY TRANSCRIPTIONAL REGULATORY PROTEIN"/>
    <property type="match status" value="1"/>
</dbReference>
<gene>
    <name evidence="2" type="ORF">DCW38_04445</name>
</gene>
<dbReference type="GO" id="GO:0003700">
    <property type="term" value="F:DNA-binding transcription factor activity"/>
    <property type="evidence" value="ECO:0007669"/>
    <property type="project" value="TreeGrafter"/>
</dbReference>
<feature type="domain" description="Cyclic nucleotide-binding" evidence="1">
    <location>
        <begin position="1"/>
        <end position="90"/>
    </location>
</feature>
<dbReference type="InterPro" id="IPR000595">
    <property type="entry name" value="cNMP-bd_dom"/>
</dbReference>
<dbReference type="PANTHER" id="PTHR24567:SF74">
    <property type="entry name" value="HTH-TYPE TRANSCRIPTIONAL REGULATOR ARCR"/>
    <property type="match status" value="1"/>
</dbReference>
<organism evidence="2 3">
    <name type="scientific">candidate division WOR-3 bacterium</name>
    <dbReference type="NCBI Taxonomy" id="2052148"/>
    <lineage>
        <taxon>Bacteria</taxon>
        <taxon>Bacteria division WOR-3</taxon>
    </lineage>
</organism>
<proteinExistence type="predicted"/>